<evidence type="ECO:0000256" key="1">
    <source>
        <dbReference type="ARBA" id="ARBA00004141"/>
    </source>
</evidence>
<evidence type="ECO:0000256" key="4">
    <source>
        <dbReference type="ARBA" id="ARBA00022989"/>
    </source>
</evidence>
<feature type="non-terminal residue" evidence="8">
    <location>
        <position position="1"/>
    </location>
</feature>
<feature type="region of interest" description="Disordered" evidence="6">
    <location>
        <begin position="81"/>
        <end position="105"/>
    </location>
</feature>
<dbReference type="GO" id="GO:0005886">
    <property type="term" value="C:plasma membrane"/>
    <property type="evidence" value="ECO:0007669"/>
    <property type="project" value="TreeGrafter"/>
</dbReference>
<keyword evidence="4 7" id="KW-1133">Transmembrane helix</keyword>
<feature type="non-terminal residue" evidence="8">
    <location>
        <position position="216"/>
    </location>
</feature>
<feature type="transmembrane region" description="Helical" evidence="7">
    <location>
        <begin position="54"/>
        <end position="74"/>
    </location>
</feature>
<evidence type="ECO:0008006" key="10">
    <source>
        <dbReference type="Google" id="ProtNLM"/>
    </source>
</evidence>
<dbReference type="Proteomes" id="UP000745764">
    <property type="component" value="Unassembled WGS sequence"/>
</dbReference>
<proteinExistence type="inferred from homology"/>
<evidence type="ECO:0000256" key="3">
    <source>
        <dbReference type="ARBA" id="ARBA00022692"/>
    </source>
</evidence>
<reference evidence="8" key="1">
    <citation type="submission" date="2020-06" db="EMBL/GenBank/DDBJ databases">
        <authorList>
            <person name="Onetto C."/>
        </authorList>
    </citation>
    <scope>NUCLEOTIDE SEQUENCE</scope>
</reference>
<evidence type="ECO:0000313" key="9">
    <source>
        <dbReference type="Proteomes" id="UP000745764"/>
    </source>
</evidence>
<comment type="subcellular location">
    <subcellularLocation>
        <location evidence="1">Membrane</location>
        <topology evidence="1">Multi-pass membrane protein</topology>
    </subcellularLocation>
</comment>
<dbReference type="OrthoDB" id="536545at2759"/>
<feature type="region of interest" description="Disordered" evidence="6">
    <location>
        <begin position="196"/>
        <end position="216"/>
    </location>
</feature>
<dbReference type="EMBL" id="CAINUL010000002">
    <property type="protein sequence ID" value="CAD0107546.1"/>
    <property type="molecule type" value="Genomic_DNA"/>
</dbReference>
<evidence type="ECO:0000313" key="8">
    <source>
        <dbReference type="EMBL" id="CAD0107546.1"/>
    </source>
</evidence>
<dbReference type="PRINTS" id="PR00251">
    <property type="entry name" value="BACTRLOPSIN"/>
</dbReference>
<gene>
    <name evidence="8" type="ORF">AWRI4620_LOCUS1801</name>
</gene>
<dbReference type="SUPFAM" id="SSF81321">
    <property type="entry name" value="Family A G protein-coupled receptor-like"/>
    <property type="match status" value="1"/>
</dbReference>
<accession>A0A9N8KDD8</accession>
<dbReference type="PANTHER" id="PTHR28286:SF1">
    <property type="entry name" value="30 KDA HEAT SHOCK PROTEIN-RELATED"/>
    <property type="match status" value="1"/>
</dbReference>
<dbReference type="GO" id="GO:0005783">
    <property type="term" value="C:endoplasmic reticulum"/>
    <property type="evidence" value="ECO:0007669"/>
    <property type="project" value="TreeGrafter"/>
</dbReference>
<protein>
    <recommendedName>
        <fullName evidence="10">Opsin</fullName>
    </recommendedName>
</protein>
<evidence type="ECO:0000256" key="7">
    <source>
        <dbReference type="SAM" id="Phobius"/>
    </source>
</evidence>
<evidence type="ECO:0000256" key="5">
    <source>
        <dbReference type="ARBA" id="ARBA00023136"/>
    </source>
</evidence>
<dbReference type="InterPro" id="IPR001425">
    <property type="entry name" value="Arc/bac/fun_rhodopsins"/>
</dbReference>
<comment type="caution">
    <text evidence="8">The sequence shown here is derived from an EMBL/GenBank/DDBJ whole genome shotgun (WGS) entry which is preliminary data.</text>
</comment>
<sequence length="216" mass="23718">VWSKVAGVNYEIFYVRYIDWSSCQITHPKDTRFVTTPLLLMDFVLTAGLPWPTILHTIVLAELMVVTGFVGALVKSRYKASGPSAPSQCSSSSRTSQLKAASTPNTSVQTSTKRISSVESLTFVIWLYYPICWRVSEGANIISPDSEAVFYGILDFLAKPCFSIALIVGHWNINPGRMGLRLRDYDDEEPAYFGPKNGAEAAKERGRAGNGIDGVA</sequence>
<name>A0A9N8KDD8_9PEZI</name>
<keyword evidence="5 7" id="KW-0472">Membrane</keyword>
<feature type="compositionally biased region" description="Low complexity" evidence="6">
    <location>
        <begin position="81"/>
        <end position="97"/>
    </location>
</feature>
<keyword evidence="3 7" id="KW-0812">Transmembrane</keyword>
<dbReference type="Gene3D" id="1.20.1070.10">
    <property type="entry name" value="Rhodopsin 7-helix transmembrane proteins"/>
    <property type="match status" value="2"/>
</dbReference>
<keyword evidence="9" id="KW-1185">Reference proteome</keyword>
<organism evidence="8 9">
    <name type="scientific">Aureobasidium uvarum</name>
    <dbReference type="NCBI Taxonomy" id="2773716"/>
    <lineage>
        <taxon>Eukaryota</taxon>
        <taxon>Fungi</taxon>
        <taxon>Dikarya</taxon>
        <taxon>Ascomycota</taxon>
        <taxon>Pezizomycotina</taxon>
        <taxon>Dothideomycetes</taxon>
        <taxon>Dothideomycetidae</taxon>
        <taxon>Dothideales</taxon>
        <taxon>Saccotheciaceae</taxon>
        <taxon>Aureobasidium</taxon>
    </lineage>
</organism>
<dbReference type="PANTHER" id="PTHR28286">
    <property type="match status" value="1"/>
</dbReference>
<evidence type="ECO:0000256" key="2">
    <source>
        <dbReference type="ARBA" id="ARBA00008130"/>
    </source>
</evidence>
<dbReference type="Pfam" id="PF01036">
    <property type="entry name" value="Bac_rhodopsin"/>
    <property type="match status" value="1"/>
</dbReference>
<dbReference type="AlphaFoldDB" id="A0A9N8KDD8"/>
<comment type="similarity">
    <text evidence="2">Belongs to the archaeal/bacterial/fungal opsin family.</text>
</comment>
<dbReference type="SMART" id="SM01021">
    <property type="entry name" value="Bac_rhodopsin"/>
    <property type="match status" value="1"/>
</dbReference>
<evidence type="ECO:0000256" key="6">
    <source>
        <dbReference type="SAM" id="MobiDB-lite"/>
    </source>
</evidence>